<keyword evidence="3" id="KW-1185">Reference proteome</keyword>
<dbReference type="InterPro" id="IPR036397">
    <property type="entry name" value="RNaseH_sf"/>
</dbReference>
<protein>
    <recommendedName>
        <fullName evidence="4">Tc1-like transposase DDE domain-containing protein</fullName>
    </recommendedName>
</protein>
<evidence type="ECO:0008006" key="4">
    <source>
        <dbReference type="Google" id="ProtNLM"/>
    </source>
</evidence>
<comment type="caution">
    <text evidence="2">The sequence shown here is derived from an EMBL/GenBank/DDBJ whole genome shotgun (WGS) entry which is preliminary data.</text>
</comment>
<feature type="region of interest" description="Disordered" evidence="1">
    <location>
        <begin position="87"/>
        <end position="116"/>
    </location>
</feature>
<feature type="compositionally biased region" description="Acidic residues" evidence="1">
    <location>
        <begin position="96"/>
        <end position="109"/>
    </location>
</feature>
<dbReference type="OrthoDB" id="2266637at2759"/>
<dbReference type="Proteomes" id="UP000299102">
    <property type="component" value="Unassembled WGS sequence"/>
</dbReference>
<dbReference type="GO" id="GO:0003676">
    <property type="term" value="F:nucleic acid binding"/>
    <property type="evidence" value="ECO:0007669"/>
    <property type="project" value="InterPro"/>
</dbReference>
<dbReference type="EMBL" id="BGZK01002206">
    <property type="protein sequence ID" value="GBP91771.1"/>
    <property type="molecule type" value="Genomic_DNA"/>
</dbReference>
<dbReference type="Gene3D" id="3.30.420.10">
    <property type="entry name" value="Ribonuclease H-like superfamily/Ribonuclease H"/>
    <property type="match status" value="1"/>
</dbReference>
<evidence type="ECO:0000313" key="3">
    <source>
        <dbReference type="Proteomes" id="UP000299102"/>
    </source>
</evidence>
<reference evidence="2 3" key="1">
    <citation type="journal article" date="2019" name="Commun. Biol.">
        <title>The bagworm genome reveals a unique fibroin gene that provides high tensile strength.</title>
        <authorList>
            <person name="Kono N."/>
            <person name="Nakamura H."/>
            <person name="Ohtoshi R."/>
            <person name="Tomita M."/>
            <person name="Numata K."/>
            <person name="Arakawa K."/>
        </authorList>
    </citation>
    <scope>NUCLEOTIDE SEQUENCE [LARGE SCALE GENOMIC DNA]</scope>
</reference>
<gene>
    <name evidence="2" type="ORF">EVAR_68880_1</name>
</gene>
<dbReference type="AlphaFoldDB" id="A0A4C1ZS74"/>
<evidence type="ECO:0000313" key="2">
    <source>
        <dbReference type="EMBL" id="GBP91771.1"/>
    </source>
</evidence>
<organism evidence="2 3">
    <name type="scientific">Eumeta variegata</name>
    <name type="common">Bagworm moth</name>
    <name type="synonym">Eumeta japonica</name>
    <dbReference type="NCBI Taxonomy" id="151549"/>
    <lineage>
        <taxon>Eukaryota</taxon>
        <taxon>Metazoa</taxon>
        <taxon>Ecdysozoa</taxon>
        <taxon>Arthropoda</taxon>
        <taxon>Hexapoda</taxon>
        <taxon>Insecta</taxon>
        <taxon>Pterygota</taxon>
        <taxon>Neoptera</taxon>
        <taxon>Endopterygota</taxon>
        <taxon>Lepidoptera</taxon>
        <taxon>Glossata</taxon>
        <taxon>Ditrysia</taxon>
        <taxon>Tineoidea</taxon>
        <taxon>Psychidae</taxon>
        <taxon>Oiketicinae</taxon>
        <taxon>Eumeta</taxon>
    </lineage>
</organism>
<sequence length="162" mass="18642">MLYRLPPYHPDQNTNEMAWSQIKEYVASKNVSWNLARITDLVNEKVNLMGVTEWTKLRPKVKEIESDYCKSDHVVDMKTDTIVVHVEDDDFKSNDDESSSDGSDDDEMDTSSTNTASSSGFHFIHDDLIEGVSPPLTLSIKHNYALTNTRNHKRKYRSKMKQ</sequence>
<name>A0A4C1ZS74_EUMVA</name>
<evidence type="ECO:0000256" key="1">
    <source>
        <dbReference type="SAM" id="MobiDB-lite"/>
    </source>
</evidence>
<proteinExistence type="predicted"/>
<accession>A0A4C1ZS74</accession>